<dbReference type="Gene3D" id="1.10.10.60">
    <property type="entry name" value="Homeodomain-like"/>
    <property type="match status" value="1"/>
</dbReference>
<feature type="DNA-binding region" description="H-T-H motif" evidence="5">
    <location>
        <begin position="54"/>
        <end position="73"/>
    </location>
</feature>
<dbReference type="PROSITE" id="PS01081">
    <property type="entry name" value="HTH_TETR_1"/>
    <property type="match status" value="1"/>
</dbReference>
<evidence type="ECO:0000256" key="5">
    <source>
        <dbReference type="PROSITE-ProRule" id="PRU00335"/>
    </source>
</evidence>
<dbReference type="EMBL" id="CP013342">
    <property type="protein sequence ID" value="AMU93836.1"/>
    <property type="molecule type" value="Genomic_DNA"/>
</dbReference>
<dbReference type="InterPro" id="IPR009057">
    <property type="entry name" value="Homeodomain-like_sf"/>
</dbReference>
<evidence type="ECO:0000313" key="8">
    <source>
        <dbReference type="EMBL" id="AMU93836.1"/>
    </source>
</evidence>
<dbReference type="PANTHER" id="PTHR30055">
    <property type="entry name" value="HTH-TYPE TRANSCRIPTIONAL REGULATOR RUTR"/>
    <property type="match status" value="1"/>
</dbReference>
<evidence type="ECO:0000256" key="3">
    <source>
        <dbReference type="ARBA" id="ARBA00023125"/>
    </source>
</evidence>
<dbReference type="InterPro" id="IPR050109">
    <property type="entry name" value="HTH-type_TetR-like_transc_reg"/>
</dbReference>
<feature type="region of interest" description="Disordered" evidence="6">
    <location>
        <begin position="1"/>
        <end position="29"/>
    </location>
</feature>
<reference evidence="8 9" key="2">
    <citation type="journal article" date="2016" name="Genome Announc.">
        <title>Complete Genome Sequence of Sphingopyxis terrae Strain 203-1 (NBRC 111660), a Polyethylene Glycol Degrader.</title>
        <authorList>
            <person name="Ohtsubo Y."/>
            <person name="Nonoyama S."/>
            <person name="Nagata Y."/>
            <person name="Numata M."/>
            <person name="Tsuchikane K."/>
            <person name="Hosoyama A."/>
            <person name="Yamazoe A."/>
            <person name="Tsuda M."/>
            <person name="Fujita N."/>
            <person name="Kawai F."/>
        </authorList>
    </citation>
    <scope>NUCLEOTIDE SEQUENCE [LARGE SCALE GENOMIC DNA]</scope>
    <source>
        <strain evidence="8 9">203-1</strain>
    </source>
</reference>
<keyword evidence="4" id="KW-0804">Transcription</keyword>
<dbReference type="PANTHER" id="PTHR30055:SF175">
    <property type="entry name" value="HTH-TYPE TRANSCRIPTIONAL REPRESSOR KSTR2"/>
    <property type="match status" value="1"/>
</dbReference>
<keyword evidence="1" id="KW-0678">Repressor</keyword>
<dbReference type="Proteomes" id="UP000076234">
    <property type="component" value="Chromosome"/>
</dbReference>
<dbReference type="GO" id="GO:0000976">
    <property type="term" value="F:transcription cis-regulatory region binding"/>
    <property type="evidence" value="ECO:0007669"/>
    <property type="project" value="TreeGrafter"/>
</dbReference>
<feature type="domain" description="HTH tetR-type" evidence="7">
    <location>
        <begin position="31"/>
        <end position="91"/>
    </location>
</feature>
<accession>A0A142VVL5</accession>
<dbReference type="PRINTS" id="PR00455">
    <property type="entry name" value="HTHTETR"/>
</dbReference>
<reference evidence="9" key="1">
    <citation type="submission" date="2015-11" db="EMBL/GenBank/DDBJ databases">
        <title>Complete genome sequence of a polyethylene glycol-degrading strain Sphingopyxis terrae strain 203-1 (NBRC 15098).</title>
        <authorList>
            <person name="Yoshiyuki O."/>
            <person name="Shouta N."/>
            <person name="Nagata Y."/>
            <person name="Numata M."/>
            <person name="Tsuchikane K."/>
            <person name="Hosoyama A."/>
            <person name="Yamazoe A."/>
            <person name="Tsuda M."/>
            <person name="Fujita N."/>
            <person name="Kawai F."/>
        </authorList>
    </citation>
    <scope>NUCLEOTIDE SEQUENCE [LARGE SCALE GENOMIC DNA]</scope>
    <source>
        <strain evidence="9">203-1</strain>
    </source>
</reference>
<dbReference type="Pfam" id="PF17932">
    <property type="entry name" value="TetR_C_24"/>
    <property type="match status" value="1"/>
</dbReference>
<proteinExistence type="predicted"/>
<dbReference type="AlphaFoldDB" id="A0A142VVL5"/>
<protein>
    <recommendedName>
        <fullName evidence="7">HTH tetR-type domain-containing protein</fullName>
    </recommendedName>
</protein>
<organism evidence="8 9">
    <name type="scientific">Sphingopyxis terrae subsp. terrae NBRC 15098</name>
    <dbReference type="NCBI Taxonomy" id="1219058"/>
    <lineage>
        <taxon>Bacteria</taxon>
        <taxon>Pseudomonadati</taxon>
        <taxon>Pseudomonadota</taxon>
        <taxon>Alphaproteobacteria</taxon>
        <taxon>Sphingomonadales</taxon>
        <taxon>Sphingomonadaceae</taxon>
        <taxon>Sphingopyxis</taxon>
    </lineage>
</organism>
<evidence type="ECO:0000256" key="6">
    <source>
        <dbReference type="SAM" id="MobiDB-lite"/>
    </source>
</evidence>
<sequence>MAEASKKTGAASTPTQKRPGSTARPGRKRGSVNKEVIMGVASTMFRERGYDRTSLDDIAAGLSITKPSLYYHFASKEEILLECIARGYILFQQKIADRDDIRLPGRERVRIFIECYVDLLQDNVLSMIVADERVMSDAGKAKSRNYKRMLNRDLLDRLEVGRKDGSLAFDDARIISFGIFGMVNWMTHWQSAALLIEPRTVSNQFVAMILDGIGKP</sequence>
<dbReference type="SUPFAM" id="SSF48498">
    <property type="entry name" value="Tetracyclin repressor-like, C-terminal domain"/>
    <property type="match status" value="1"/>
</dbReference>
<keyword evidence="2" id="KW-0805">Transcription regulation</keyword>
<dbReference type="KEGG" id="ster:AOA14_04365"/>
<dbReference type="InterPro" id="IPR041490">
    <property type="entry name" value="KstR2_TetR_C"/>
</dbReference>
<evidence type="ECO:0000313" key="9">
    <source>
        <dbReference type="Proteomes" id="UP000076234"/>
    </source>
</evidence>
<feature type="compositionally biased region" description="Polar residues" evidence="6">
    <location>
        <begin position="10"/>
        <end position="19"/>
    </location>
</feature>
<gene>
    <name evidence="8" type="ORF">AOA14_04365</name>
</gene>
<dbReference type="RefSeq" id="WP_062900917.1">
    <property type="nucleotide sequence ID" value="NZ_CP013342.1"/>
</dbReference>
<dbReference type="GO" id="GO:0003700">
    <property type="term" value="F:DNA-binding transcription factor activity"/>
    <property type="evidence" value="ECO:0007669"/>
    <property type="project" value="TreeGrafter"/>
</dbReference>
<evidence type="ECO:0000256" key="2">
    <source>
        <dbReference type="ARBA" id="ARBA00023015"/>
    </source>
</evidence>
<name>A0A142VVL5_9SPHN</name>
<dbReference type="Pfam" id="PF00440">
    <property type="entry name" value="TetR_N"/>
    <property type="match status" value="1"/>
</dbReference>
<dbReference type="STRING" id="1219058.AOA14_04365"/>
<dbReference type="PROSITE" id="PS50977">
    <property type="entry name" value="HTH_TETR_2"/>
    <property type="match status" value="1"/>
</dbReference>
<dbReference type="InterPro" id="IPR023772">
    <property type="entry name" value="DNA-bd_HTH_TetR-type_CS"/>
</dbReference>
<keyword evidence="3 5" id="KW-0238">DNA-binding</keyword>
<dbReference type="SUPFAM" id="SSF46689">
    <property type="entry name" value="Homeodomain-like"/>
    <property type="match status" value="1"/>
</dbReference>
<evidence type="ECO:0000256" key="1">
    <source>
        <dbReference type="ARBA" id="ARBA00022491"/>
    </source>
</evidence>
<dbReference type="InterPro" id="IPR036271">
    <property type="entry name" value="Tet_transcr_reg_TetR-rel_C_sf"/>
</dbReference>
<dbReference type="InterPro" id="IPR001647">
    <property type="entry name" value="HTH_TetR"/>
</dbReference>
<dbReference type="Gene3D" id="1.10.357.10">
    <property type="entry name" value="Tetracycline Repressor, domain 2"/>
    <property type="match status" value="1"/>
</dbReference>
<evidence type="ECO:0000259" key="7">
    <source>
        <dbReference type="PROSITE" id="PS50977"/>
    </source>
</evidence>
<evidence type="ECO:0000256" key="4">
    <source>
        <dbReference type="ARBA" id="ARBA00023163"/>
    </source>
</evidence>